<dbReference type="RefSeq" id="XP_009836524.1">
    <property type="nucleotide sequence ID" value="XM_009838222.1"/>
</dbReference>
<dbReference type="AlphaFoldDB" id="W4G404"/>
<evidence type="ECO:0000313" key="1">
    <source>
        <dbReference type="EMBL" id="ETV74011.1"/>
    </source>
</evidence>
<name>W4G404_APHAT</name>
<sequence length="179" mass="19777">MVRLAALYSATNGELGHNVVSKMRREVVPQKEHFFRRAVTNDLTAVLFLQGLHGFSQSLAKALPFDHQEERLIAAAGVMESYSRMRALTRSEKDYSASNPSRGVSAPTQARQWSERPCRCLNLSAQCQPASSWSSSSWSSSPRSMAASKAMMRNMACVTGFFLGLYFDTGRPLEAPGTH</sequence>
<dbReference type="EMBL" id="KI913146">
    <property type="protein sequence ID" value="ETV74011.1"/>
    <property type="molecule type" value="Genomic_DNA"/>
</dbReference>
<dbReference type="GeneID" id="20813323"/>
<accession>W4G404</accession>
<organism evidence="1">
    <name type="scientific">Aphanomyces astaci</name>
    <name type="common">Crayfish plague agent</name>
    <dbReference type="NCBI Taxonomy" id="112090"/>
    <lineage>
        <taxon>Eukaryota</taxon>
        <taxon>Sar</taxon>
        <taxon>Stramenopiles</taxon>
        <taxon>Oomycota</taxon>
        <taxon>Saprolegniomycetes</taxon>
        <taxon>Saprolegniales</taxon>
        <taxon>Verrucalvaceae</taxon>
        <taxon>Aphanomyces</taxon>
    </lineage>
</organism>
<proteinExistence type="predicted"/>
<protein>
    <submittedName>
        <fullName evidence="1">Uncharacterized protein</fullName>
    </submittedName>
</protein>
<reference evidence="1" key="1">
    <citation type="submission" date="2013-12" db="EMBL/GenBank/DDBJ databases">
        <title>The Genome Sequence of Aphanomyces astaci APO3.</title>
        <authorList>
            <consortium name="The Broad Institute Genomics Platform"/>
            <person name="Russ C."/>
            <person name="Tyler B."/>
            <person name="van West P."/>
            <person name="Dieguez-Uribeondo J."/>
            <person name="Young S.K."/>
            <person name="Zeng Q."/>
            <person name="Gargeya S."/>
            <person name="Fitzgerald M."/>
            <person name="Abouelleil A."/>
            <person name="Alvarado L."/>
            <person name="Chapman S.B."/>
            <person name="Gainer-Dewar J."/>
            <person name="Goldberg J."/>
            <person name="Griggs A."/>
            <person name="Gujja S."/>
            <person name="Hansen M."/>
            <person name="Howarth C."/>
            <person name="Imamovic A."/>
            <person name="Ireland A."/>
            <person name="Larimer J."/>
            <person name="McCowan C."/>
            <person name="Murphy C."/>
            <person name="Pearson M."/>
            <person name="Poon T.W."/>
            <person name="Priest M."/>
            <person name="Roberts A."/>
            <person name="Saif S."/>
            <person name="Shea T."/>
            <person name="Sykes S."/>
            <person name="Wortman J."/>
            <person name="Nusbaum C."/>
            <person name="Birren B."/>
        </authorList>
    </citation>
    <scope>NUCLEOTIDE SEQUENCE [LARGE SCALE GENOMIC DNA]</scope>
    <source>
        <strain evidence="1">APO3</strain>
    </source>
</reference>
<gene>
    <name evidence="1" type="ORF">H257_11327</name>
</gene>
<dbReference type="VEuPathDB" id="FungiDB:H257_11327"/>